<feature type="domain" description="RNA polymerase sigma factor 70 region 4 type 2" evidence="6">
    <location>
        <begin position="148"/>
        <end position="200"/>
    </location>
</feature>
<evidence type="ECO:0000259" key="5">
    <source>
        <dbReference type="Pfam" id="PF04542"/>
    </source>
</evidence>
<dbReference type="PANTHER" id="PTHR43133">
    <property type="entry name" value="RNA POLYMERASE ECF-TYPE SIGMA FACTO"/>
    <property type="match status" value="1"/>
</dbReference>
<sequence length="208" mass="23576">MKVDEAAIDGAAAPAPRRPVKPDVDDAVLVLRAQDGDPRAFEQLVRRYQQVMFGVAVRILGDRDEAEDVTQNAFIAAWRRLPEFRADAKFSTWMYRIVTNQALNQARGQSRRPRPADRETLEAASGSWVSTTVDADPERHAQRAALLAAVRRALAALPDQLRVCWLLREVHERSYQEVADITEVSLDTARGRIFRARQRLAEEMSAWR</sequence>
<dbReference type="GO" id="GO:0006352">
    <property type="term" value="P:DNA-templated transcription initiation"/>
    <property type="evidence" value="ECO:0007669"/>
    <property type="project" value="InterPro"/>
</dbReference>
<feature type="domain" description="RNA polymerase sigma-70 region 2" evidence="5">
    <location>
        <begin position="44"/>
        <end position="112"/>
    </location>
</feature>
<reference evidence="7 8" key="2">
    <citation type="journal article" date="2010" name="Stand. Genomic Sci.">
        <title>Complete genome sequence of Nakamurella multipartita type strain (Y-104).</title>
        <authorList>
            <person name="Tice H."/>
            <person name="Mayilraj S."/>
            <person name="Sims D."/>
            <person name="Lapidus A."/>
            <person name="Nolan M."/>
            <person name="Lucas S."/>
            <person name="Glavina Del Rio T."/>
            <person name="Copeland A."/>
            <person name="Cheng J.F."/>
            <person name="Meincke L."/>
            <person name="Bruce D."/>
            <person name="Goodwin L."/>
            <person name="Pitluck S."/>
            <person name="Ivanova N."/>
            <person name="Mavromatis K."/>
            <person name="Ovchinnikova G."/>
            <person name="Pati A."/>
            <person name="Chen A."/>
            <person name="Palaniappan K."/>
            <person name="Land M."/>
            <person name="Hauser L."/>
            <person name="Chang Y.J."/>
            <person name="Jeffries C.D."/>
            <person name="Detter J.C."/>
            <person name="Brettin T."/>
            <person name="Rohde M."/>
            <person name="Goker M."/>
            <person name="Bristow J."/>
            <person name="Eisen J.A."/>
            <person name="Markowitz V."/>
            <person name="Hugenholtz P."/>
            <person name="Kyrpides N.C."/>
            <person name="Klenk H.P."/>
            <person name="Chen F."/>
        </authorList>
    </citation>
    <scope>NUCLEOTIDE SEQUENCE [LARGE SCALE GENOMIC DNA]</scope>
    <source>
        <strain evidence="8">ATCC 700099 / DSM 44233 / CIP 104796 / JCM 9543 / NBRC 105858 / Y-104</strain>
    </source>
</reference>
<dbReference type="GO" id="GO:0016987">
    <property type="term" value="F:sigma factor activity"/>
    <property type="evidence" value="ECO:0007669"/>
    <property type="project" value="UniProtKB-KW"/>
</dbReference>
<dbReference type="InterPro" id="IPR013325">
    <property type="entry name" value="RNA_pol_sigma_r2"/>
</dbReference>
<evidence type="ECO:0000259" key="6">
    <source>
        <dbReference type="Pfam" id="PF08281"/>
    </source>
</evidence>
<name>C8XA65_NAKMY</name>
<dbReference type="Gene3D" id="1.10.10.10">
    <property type="entry name" value="Winged helix-like DNA-binding domain superfamily/Winged helix DNA-binding domain"/>
    <property type="match status" value="1"/>
</dbReference>
<dbReference type="SUPFAM" id="SSF88946">
    <property type="entry name" value="Sigma2 domain of RNA polymerase sigma factors"/>
    <property type="match status" value="1"/>
</dbReference>
<dbReference type="STRING" id="479431.Namu_4992"/>
<dbReference type="OrthoDB" id="7376212at2"/>
<dbReference type="GO" id="GO:0003677">
    <property type="term" value="F:DNA binding"/>
    <property type="evidence" value="ECO:0007669"/>
    <property type="project" value="InterPro"/>
</dbReference>
<keyword evidence="4" id="KW-0804">Transcription</keyword>
<dbReference type="InterPro" id="IPR007627">
    <property type="entry name" value="RNA_pol_sigma70_r2"/>
</dbReference>
<dbReference type="InterPro" id="IPR039425">
    <property type="entry name" value="RNA_pol_sigma-70-like"/>
</dbReference>
<evidence type="ECO:0000313" key="8">
    <source>
        <dbReference type="Proteomes" id="UP000002218"/>
    </source>
</evidence>
<keyword evidence="3" id="KW-0731">Sigma factor</keyword>
<dbReference type="Proteomes" id="UP000002218">
    <property type="component" value="Chromosome"/>
</dbReference>
<dbReference type="Pfam" id="PF04542">
    <property type="entry name" value="Sigma70_r2"/>
    <property type="match status" value="1"/>
</dbReference>
<dbReference type="InParanoid" id="C8XA65"/>
<dbReference type="KEGG" id="nml:Namu_4992"/>
<reference evidence="8" key="1">
    <citation type="submission" date="2009-09" db="EMBL/GenBank/DDBJ databases">
        <title>The complete genome of Nakamurella multipartita DSM 44233.</title>
        <authorList>
            <consortium name="US DOE Joint Genome Institute (JGI-PGF)"/>
            <person name="Lucas S."/>
            <person name="Copeland A."/>
            <person name="Lapidus A."/>
            <person name="Glavina del Rio T."/>
            <person name="Dalin E."/>
            <person name="Tice H."/>
            <person name="Bruce D."/>
            <person name="Goodwin L."/>
            <person name="Pitluck S."/>
            <person name="Kyrpides N."/>
            <person name="Mavromatis K."/>
            <person name="Ivanova N."/>
            <person name="Ovchinnikova G."/>
            <person name="Sims D."/>
            <person name="Meincke L."/>
            <person name="Brettin T."/>
            <person name="Detter J.C."/>
            <person name="Han C."/>
            <person name="Larimer F."/>
            <person name="Land M."/>
            <person name="Hauser L."/>
            <person name="Markowitz V."/>
            <person name="Cheng J.-F."/>
            <person name="Hugenholtz P."/>
            <person name="Woyke T."/>
            <person name="Wu D."/>
            <person name="Klenk H.-P."/>
            <person name="Eisen J.A."/>
        </authorList>
    </citation>
    <scope>NUCLEOTIDE SEQUENCE [LARGE SCALE GENOMIC DNA]</scope>
    <source>
        <strain evidence="8">ATCC 700099 / DSM 44233 / CIP 104796 / JCM 9543 / NBRC 105858 / Y-104</strain>
    </source>
</reference>
<dbReference type="EMBL" id="CP001737">
    <property type="protein sequence ID" value="ACV81265.1"/>
    <property type="molecule type" value="Genomic_DNA"/>
</dbReference>
<protein>
    <submittedName>
        <fullName evidence="7">RNA polymerase, sigma-24 subunit, ECF subfamily</fullName>
    </submittedName>
</protein>
<dbReference type="AlphaFoldDB" id="C8XA65"/>
<dbReference type="SUPFAM" id="SSF88659">
    <property type="entry name" value="Sigma3 and sigma4 domains of RNA polymerase sigma factors"/>
    <property type="match status" value="1"/>
</dbReference>
<organism evidence="7 8">
    <name type="scientific">Nakamurella multipartita (strain ATCC 700099 / DSM 44233 / CIP 104796 / JCM 9543 / NBRC 105858 / Y-104)</name>
    <name type="common">Microsphaera multipartita</name>
    <dbReference type="NCBI Taxonomy" id="479431"/>
    <lineage>
        <taxon>Bacteria</taxon>
        <taxon>Bacillati</taxon>
        <taxon>Actinomycetota</taxon>
        <taxon>Actinomycetes</taxon>
        <taxon>Nakamurellales</taxon>
        <taxon>Nakamurellaceae</taxon>
        <taxon>Nakamurella</taxon>
    </lineage>
</organism>
<dbReference type="Gene3D" id="1.10.1740.10">
    <property type="match status" value="1"/>
</dbReference>
<dbReference type="InterPro" id="IPR014284">
    <property type="entry name" value="RNA_pol_sigma-70_dom"/>
</dbReference>
<dbReference type="PANTHER" id="PTHR43133:SF51">
    <property type="entry name" value="RNA POLYMERASE SIGMA FACTOR"/>
    <property type="match status" value="1"/>
</dbReference>
<keyword evidence="2" id="KW-0805">Transcription regulation</keyword>
<dbReference type="InterPro" id="IPR036388">
    <property type="entry name" value="WH-like_DNA-bd_sf"/>
</dbReference>
<keyword evidence="8" id="KW-1185">Reference proteome</keyword>
<dbReference type="eggNOG" id="COG1595">
    <property type="taxonomic scope" value="Bacteria"/>
</dbReference>
<dbReference type="Pfam" id="PF08281">
    <property type="entry name" value="Sigma70_r4_2"/>
    <property type="match status" value="1"/>
</dbReference>
<dbReference type="InterPro" id="IPR013324">
    <property type="entry name" value="RNA_pol_sigma_r3/r4-like"/>
</dbReference>
<dbReference type="NCBIfam" id="TIGR02937">
    <property type="entry name" value="sigma70-ECF"/>
    <property type="match status" value="1"/>
</dbReference>
<evidence type="ECO:0000256" key="4">
    <source>
        <dbReference type="ARBA" id="ARBA00023163"/>
    </source>
</evidence>
<proteinExistence type="inferred from homology"/>
<dbReference type="InterPro" id="IPR013249">
    <property type="entry name" value="RNA_pol_sigma70_r4_t2"/>
</dbReference>
<accession>C8XA65</accession>
<comment type="similarity">
    <text evidence="1">Belongs to the sigma-70 factor family. ECF subfamily.</text>
</comment>
<evidence type="ECO:0000313" key="7">
    <source>
        <dbReference type="EMBL" id="ACV81265.1"/>
    </source>
</evidence>
<dbReference type="RefSeq" id="WP_015750073.1">
    <property type="nucleotide sequence ID" value="NC_013235.1"/>
</dbReference>
<evidence type="ECO:0000256" key="3">
    <source>
        <dbReference type="ARBA" id="ARBA00023082"/>
    </source>
</evidence>
<gene>
    <name evidence="7" type="ordered locus">Namu_4992</name>
</gene>
<dbReference type="HOGENOM" id="CLU_047691_3_0_11"/>
<evidence type="ECO:0000256" key="1">
    <source>
        <dbReference type="ARBA" id="ARBA00010641"/>
    </source>
</evidence>
<evidence type="ECO:0000256" key="2">
    <source>
        <dbReference type="ARBA" id="ARBA00023015"/>
    </source>
</evidence>